<organism evidence="1">
    <name type="scientific">Capitella teleta</name>
    <name type="common">Polychaete worm</name>
    <dbReference type="NCBI Taxonomy" id="283909"/>
    <lineage>
        <taxon>Eukaryota</taxon>
        <taxon>Metazoa</taxon>
        <taxon>Spiralia</taxon>
        <taxon>Lophotrochozoa</taxon>
        <taxon>Annelida</taxon>
        <taxon>Polychaeta</taxon>
        <taxon>Sedentaria</taxon>
        <taxon>Scolecida</taxon>
        <taxon>Capitellidae</taxon>
        <taxon>Capitella</taxon>
    </lineage>
</organism>
<accession>R7UHZ4</accession>
<dbReference type="SUPFAM" id="SSF56672">
    <property type="entry name" value="DNA/RNA polymerases"/>
    <property type="match status" value="1"/>
</dbReference>
<dbReference type="Proteomes" id="UP000014760">
    <property type="component" value="Unassembled WGS sequence"/>
</dbReference>
<dbReference type="HOGENOM" id="CLU_3056373_0_0_1"/>
<gene>
    <name evidence="1" type="ORF">CAPTEDRAFT_99387</name>
</gene>
<evidence type="ECO:0000313" key="2">
    <source>
        <dbReference type="EnsemblMetazoa" id="CapteP99387"/>
    </source>
</evidence>
<proteinExistence type="predicted"/>
<dbReference type="EMBL" id="KB300946">
    <property type="protein sequence ID" value="ELU06164.1"/>
    <property type="molecule type" value="Genomic_DNA"/>
</dbReference>
<name>R7UHZ4_CAPTE</name>
<reference evidence="3" key="1">
    <citation type="submission" date="2012-12" db="EMBL/GenBank/DDBJ databases">
        <authorList>
            <person name="Hellsten U."/>
            <person name="Grimwood J."/>
            <person name="Chapman J.A."/>
            <person name="Shapiro H."/>
            <person name="Aerts A."/>
            <person name="Otillar R.P."/>
            <person name="Terry A.Y."/>
            <person name="Boore J.L."/>
            <person name="Simakov O."/>
            <person name="Marletaz F."/>
            <person name="Cho S.-J."/>
            <person name="Edsinger-Gonzales E."/>
            <person name="Havlak P."/>
            <person name="Kuo D.-H."/>
            <person name="Larsson T."/>
            <person name="Lv J."/>
            <person name="Arendt D."/>
            <person name="Savage R."/>
            <person name="Osoegawa K."/>
            <person name="de Jong P."/>
            <person name="Lindberg D.R."/>
            <person name="Seaver E.C."/>
            <person name="Weisblat D.A."/>
            <person name="Putnam N.H."/>
            <person name="Grigoriev I.V."/>
            <person name="Rokhsar D.S."/>
        </authorList>
    </citation>
    <scope>NUCLEOTIDE SEQUENCE</scope>
    <source>
        <strain evidence="3">I ESC-2004</strain>
    </source>
</reference>
<reference evidence="2" key="3">
    <citation type="submission" date="2015-06" db="UniProtKB">
        <authorList>
            <consortium name="EnsemblMetazoa"/>
        </authorList>
    </citation>
    <scope>IDENTIFICATION</scope>
</reference>
<dbReference type="EnsemblMetazoa" id="CapteT99387">
    <property type="protein sequence ID" value="CapteP99387"/>
    <property type="gene ID" value="CapteG99387"/>
</dbReference>
<dbReference type="Gene3D" id="3.30.70.270">
    <property type="match status" value="1"/>
</dbReference>
<feature type="non-terminal residue" evidence="1">
    <location>
        <position position="1"/>
    </location>
</feature>
<protein>
    <recommendedName>
        <fullName evidence="4">Reverse transcriptase domain-containing protein</fullName>
    </recommendedName>
</protein>
<dbReference type="InterPro" id="IPR043128">
    <property type="entry name" value="Rev_trsase/Diguanyl_cyclase"/>
</dbReference>
<dbReference type="AlphaFoldDB" id="R7UHZ4"/>
<reference evidence="1 3" key="2">
    <citation type="journal article" date="2013" name="Nature">
        <title>Insights into bilaterian evolution from three spiralian genomes.</title>
        <authorList>
            <person name="Simakov O."/>
            <person name="Marletaz F."/>
            <person name="Cho S.J."/>
            <person name="Edsinger-Gonzales E."/>
            <person name="Havlak P."/>
            <person name="Hellsten U."/>
            <person name="Kuo D.H."/>
            <person name="Larsson T."/>
            <person name="Lv J."/>
            <person name="Arendt D."/>
            <person name="Savage R."/>
            <person name="Osoegawa K."/>
            <person name="de Jong P."/>
            <person name="Grimwood J."/>
            <person name="Chapman J.A."/>
            <person name="Shapiro H."/>
            <person name="Aerts A."/>
            <person name="Otillar R.P."/>
            <person name="Terry A.Y."/>
            <person name="Boore J.L."/>
            <person name="Grigoriev I.V."/>
            <person name="Lindberg D.R."/>
            <person name="Seaver E.C."/>
            <person name="Weisblat D.A."/>
            <person name="Putnam N.H."/>
            <person name="Rokhsar D.S."/>
        </authorList>
    </citation>
    <scope>NUCLEOTIDE SEQUENCE</scope>
    <source>
        <strain evidence="1 3">I ESC-2004</strain>
    </source>
</reference>
<sequence>VLKCISKAGLKFNEYKCQFGQQELTFFGHTILQFGYWPHKKRYRLLWICQFQRA</sequence>
<dbReference type="InterPro" id="IPR043502">
    <property type="entry name" value="DNA/RNA_pol_sf"/>
</dbReference>
<evidence type="ECO:0000313" key="3">
    <source>
        <dbReference type="Proteomes" id="UP000014760"/>
    </source>
</evidence>
<dbReference type="EMBL" id="AMQN01043787">
    <property type="status" value="NOT_ANNOTATED_CDS"/>
    <property type="molecule type" value="Genomic_DNA"/>
</dbReference>
<evidence type="ECO:0008006" key="4">
    <source>
        <dbReference type="Google" id="ProtNLM"/>
    </source>
</evidence>
<evidence type="ECO:0000313" key="1">
    <source>
        <dbReference type="EMBL" id="ELU06164.1"/>
    </source>
</evidence>
<keyword evidence="3" id="KW-1185">Reference proteome</keyword>